<keyword evidence="2" id="KW-1185">Reference proteome</keyword>
<evidence type="ECO:0000313" key="2">
    <source>
        <dbReference type="Proteomes" id="UP000053660"/>
    </source>
</evidence>
<gene>
    <name evidence="1" type="ORF">OESDEN_00624</name>
</gene>
<proteinExistence type="predicted"/>
<evidence type="ECO:0000313" key="1">
    <source>
        <dbReference type="EMBL" id="KHJ99386.1"/>
    </source>
</evidence>
<dbReference type="Proteomes" id="UP000053660">
    <property type="component" value="Unassembled WGS sequence"/>
</dbReference>
<dbReference type="EMBL" id="KN549223">
    <property type="protein sequence ID" value="KHJ99386.1"/>
    <property type="molecule type" value="Genomic_DNA"/>
</dbReference>
<organism evidence="1 2">
    <name type="scientific">Oesophagostomum dentatum</name>
    <name type="common">Nodular worm</name>
    <dbReference type="NCBI Taxonomy" id="61180"/>
    <lineage>
        <taxon>Eukaryota</taxon>
        <taxon>Metazoa</taxon>
        <taxon>Ecdysozoa</taxon>
        <taxon>Nematoda</taxon>
        <taxon>Chromadorea</taxon>
        <taxon>Rhabditida</taxon>
        <taxon>Rhabditina</taxon>
        <taxon>Rhabditomorpha</taxon>
        <taxon>Strongyloidea</taxon>
        <taxon>Strongylidae</taxon>
        <taxon>Oesophagostomum</taxon>
    </lineage>
</organism>
<accession>A0A0B1TTB4</accession>
<reference evidence="1 2" key="1">
    <citation type="submission" date="2014-03" db="EMBL/GenBank/DDBJ databases">
        <title>Draft genome of the hookworm Oesophagostomum dentatum.</title>
        <authorList>
            <person name="Mitreva M."/>
        </authorList>
    </citation>
    <scope>NUCLEOTIDE SEQUENCE [LARGE SCALE GENOMIC DNA]</scope>
    <source>
        <strain evidence="1 2">OD-Hann</strain>
    </source>
</reference>
<feature type="non-terminal residue" evidence="1">
    <location>
        <position position="121"/>
    </location>
</feature>
<dbReference type="AlphaFoldDB" id="A0A0B1TTB4"/>
<sequence length="121" mass="14186">MSNKNADIYTRFYSADEIAEVRKYIKPINRAIKVAVRDFCEMGLFITVLVLSYVTSVTTEPHLSDQELVDYINKVQHLFKAELPSMSEEEFKSRLMDMKYLEEQEMAYAKEIEMSDDEIPE</sequence>
<name>A0A0B1TTB4_OESDE</name>
<protein>
    <submittedName>
        <fullName evidence="1">Uncharacterized protein</fullName>
    </submittedName>
</protein>